<keyword evidence="2 8" id="KW-0808">Transferase</keyword>
<comment type="cofactor">
    <cofactor evidence="6">
        <name>Mg(2+)</name>
        <dbReference type="ChEBI" id="CHEBI:18420"/>
    </cofactor>
</comment>
<name>S0EUF3_CHTCT</name>
<evidence type="ECO:0000256" key="7">
    <source>
        <dbReference type="SAM" id="Phobius"/>
    </source>
</evidence>
<keyword evidence="3 7" id="KW-0812">Transmembrane</keyword>
<reference evidence="9" key="1">
    <citation type="submission" date="2013-03" db="EMBL/GenBank/DDBJ databases">
        <title>Genome sequence of Chthonomonas calidirosea, the first sequenced genome from the Armatimonadetes phylum (formally candidate division OP10).</title>
        <authorList>
            <person name="Lee K.C.Y."/>
            <person name="Morgan X.C."/>
            <person name="Dunfield P.F."/>
            <person name="Tamas I."/>
            <person name="Houghton K.M."/>
            <person name="Vyssotski M."/>
            <person name="Ryan J.L.J."/>
            <person name="Lagutin K."/>
            <person name="McDonald I.R."/>
            <person name="Stott M.B."/>
        </authorList>
    </citation>
    <scope>NUCLEOTIDE SEQUENCE [LARGE SCALE GENOMIC DNA]</scope>
    <source>
        <strain evidence="9">DSM 23976 / ICMP 18418 / T49</strain>
    </source>
</reference>
<keyword evidence="6" id="KW-0479">Metal-binding</keyword>
<dbReference type="GO" id="GO:0016780">
    <property type="term" value="F:phosphotransferase activity, for other substituted phosphate groups"/>
    <property type="evidence" value="ECO:0007669"/>
    <property type="project" value="InterPro"/>
</dbReference>
<proteinExistence type="predicted"/>
<feature type="transmembrane region" description="Helical" evidence="7">
    <location>
        <begin position="161"/>
        <end position="177"/>
    </location>
</feature>
<feature type="transmembrane region" description="Helical" evidence="7">
    <location>
        <begin position="219"/>
        <end position="245"/>
    </location>
</feature>
<keyword evidence="6" id="KW-0460">Magnesium</keyword>
<dbReference type="RefSeq" id="WP_016482855.1">
    <property type="nucleotide sequence ID" value="NC_021487.1"/>
</dbReference>
<evidence type="ECO:0000256" key="3">
    <source>
        <dbReference type="ARBA" id="ARBA00022692"/>
    </source>
</evidence>
<dbReference type="AlphaFoldDB" id="S0EUF3"/>
<comment type="subcellular location">
    <subcellularLocation>
        <location evidence="1">Membrane</location>
        <topology evidence="1">Multi-pass membrane protein</topology>
    </subcellularLocation>
</comment>
<evidence type="ECO:0000313" key="8">
    <source>
        <dbReference type="EMBL" id="CCW35319.1"/>
    </source>
</evidence>
<dbReference type="GO" id="GO:0016020">
    <property type="term" value="C:membrane"/>
    <property type="evidence" value="ECO:0007669"/>
    <property type="project" value="UniProtKB-SubCell"/>
</dbReference>
<evidence type="ECO:0000256" key="5">
    <source>
        <dbReference type="ARBA" id="ARBA00023136"/>
    </source>
</evidence>
<accession>S0EUF3</accession>
<gene>
    <name evidence="8" type="ORF">CCALI_01503</name>
</gene>
<dbReference type="GO" id="GO:0046872">
    <property type="term" value="F:metal ion binding"/>
    <property type="evidence" value="ECO:0007669"/>
    <property type="project" value="UniProtKB-KW"/>
</dbReference>
<evidence type="ECO:0000256" key="2">
    <source>
        <dbReference type="ARBA" id="ARBA00022679"/>
    </source>
</evidence>
<dbReference type="PATRIC" id="fig|1303518.3.peg.1542"/>
<dbReference type="InterPro" id="IPR000715">
    <property type="entry name" value="Glycosyl_transferase_4"/>
</dbReference>
<dbReference type="EMBL" id="HF951689">
    <property type="protein sequence ID" value="CCW35319.1"/>
    <property type="molecule type" value="Genomic_DNA"/>
</dbReference>
<evidence type="ECO:0000256" key="1">
    <source>
        <dbReference type="ARBA" id="ARBA00004141"/>
    </source>
</evidence>
<feature type="binding site" evidence="6">
    <location>
        <position position="209"/>
    </location>
    <ligand>
        <name>Mg(2+)</name>
        <dbReference type="ChEBI" id="CHEBI:18420"/>
    </ligand>
</feature>
<feature type="transmembrane region" description="Helical" evidence="7">
    <location>
        <begin position="136"/>
        <end position="155"/>
    </location>
</feature>
<feature type="binding site" evidence="6">
    <location>
        <position position="154"/>
    </location>
    <ligand>
        <name>Mg(2+)</name>
        <dbReference type="ChEBI" id="CHEBI:18420"/>
    </ligand>
</feature>
<dbReference type="KEGG" id="ccz:CCALI_01503"/>
<evidence type="ECO:0000313" key="9">
    <source>
        <dbReference type="Proteomes" id="UP000014227"/>
    </source>
</evidence>
<keyword evidence="5 7" id="KW-0472">Membrane</keyword>
<dbReference type="eggNOG" id="COG0472">
    <property type="taxonomic scope" value="Bacteria"/>
</dbReference>
<feature type="transmembrane region" description="Helical" evidence="7">
    <location>
        <begin position="70"/>
        <end position="90"/>
    </location>
</feature>
<keyword evidence="4 7" id="KW-1133">Transmembrane helix</keyword>
<evidence type="ECO:0000256" key="4">
    <source>
        <dbReference type="ARBA" id="ARBA00022989"/>
    </source>
</evidence>
<dbReference type="Pfam" id="PF00953">
    <property type="entry name" value="Glycos_transf_4"/>
    <property type="match status" value="1"/>
</dbReference>
<organism evidence="8 9">
    <name type="scientific">Chthonomonas calidirosea (strain DSM 23976 / ICMP 18418 / T49)</name>
    <dbReference type="NCBI Taxonomy" id="1303518"/>
    <lineage>
        <taxon>Bacteria</taxon>
        <taxon>Bacillati</taxon>
        <taxon>Armatimonadota</taxon>
        <taxon>Chthonomonadia</taxon>
        <taxon>Chthonomonadales</taxon>
        <taxon>Chthonomonadaceae</taxon>
        <taxon>Chthonomonas</taxon>
    </lineage>
</organism>
<dbReference type="Proteomes" id="UP000014227">
    <property type="component" value="Chromosome I"/>
</dbReference>
<feature type="transmembrane region" description="Helical" evidence="7">
    <location>
        <begin position="38"/>
        <end position="58"/>
    </location>
</feature>
<keyword evidence="9" id="KW-1185">Reference proteome</keyword>
<evidence type="ECO:0000256" key="6">
    <source>
        <dbReference type="PIRSR" id="PIRSR600715-1"/>
    </source>
</evidence>
<dbReference type="InParanoid" id="S0EUF3"/>
<dbReference type="STRING" id="454171.CP488_02594"/>
<dbReference type="HOGENOM" id="CLU_078449_0_0_0"/>
<protein>
    <submittedName>
        <fullName evidence="8">UDP-N-acetylmuramyl pentapeptide phosphotransferase/UDP-N-acetylglucosamine-1-phosphate transferase</fullName>
    </submittedName>
</protein>
<sequence>MNTTLLGACLISYLILPWLGEKCLRRWGHLQTNFRGVAIPQSFGVIVLLQTTLLFSLLAKFWPQQQPSLFRWELLCAVFGLLGLVDDLWGTPHFRGLRGHLRALFQDGKLTTGLLKAVGGGLFALGFSYQNFAPHWLRVVFGGLVIALFANAINLLDLRPGRAIAVFLVIALPLLLLTPRPLHHPLLFLMLGAASLWPYDARGRAMLGDVGSNLLGAAAGFACAATLPLSGLVGTLLLLCTFHALTERVSLSKLIEENRVLRFLDRLTGLR</sequence>